<dbReference type="KEGG" id="tca:103313848"/>
<accession>D6WG07</accession>
<reference evidence="2 3" key="2">
    <citation type="journal article" date="2010" name="Nucleic Acids Res.">
        <title>BeetleBase in 2010: revisions to provide comprehensive genomic information for Tribolium castaneum.</title>
        <authorList>
            <person name="Kim H.S."/>
            <person name="Murphy T."/>
            <person name="Xia J."/>
            <person name="Caragea D."/>
            <person name="Park Y."/>
            <person name="Beeman R.W."/>
            <person name="Lorenzen M.D."/>
            <person name="Butcher S."/>
            <person name="Manak J.R."/>
            <person name="Brown S.J."/>
        </authorList>
    </citation>
    <scope>GENOME REANNOTATION</scope>
    <source>
        <strain evidence="2 3">Georgia GA2</strain>
    </source>
</reference>
<dbReference type="Proteomes" id="UP000007266">
    <property type="component" value="Linkage group 3"/>
</dbReference>
<dbReference type="InParanoid" id="D6WG07"/>
<dbReference type="AlphaFoldDB" id="D6WG07"/>
<gene>
    <name evidence="2" type="primary">AUGUSTUS-3.0.2_03058</name>
    <name evidence="2" type="ORF">TcasGA2_TC003058</name>
</gene>
<sequence length="147" mass="13766">MFKIVIFLVSIASALAKPGLLHGVAAPVAVAAPVIAPTAVSQQTRHDIIHPGVITYTTAHAAPVVAAAPVAVAAPAVRVSSAATSSLDVRRPVAVGVVGHAGGLGYGGAGLGLGGAGLGLGGVGLGLGGVGLGLGGGLGHGVHGYGK</sequence>
<dbReference type="HOGENOM" id="CLU_1770456_0_0_1"/>
<evidence type="ECO:0000313" key="3">
    <source>
        <dbReference type="Proteomes" id="UP000007266"/>
    </source>
</evidence>
<proteinExistence type="predicted"/>
<feature type="signal peptide" evidence="1">
    <location>
        <begin position="1"/>
        <end position="16"/>
    </location>
</feature>
<organism evidence="2 3">
    <name type="scientific">Tribolium castaneum</name>
    <name type="common">Red flour beetle</name>
    <dbReference type="NCBI Taxonomy" id="7070"/>
    <lineage>
        <taxon>Eukaryota</taxon>
        <taxon>Metazoa</taxon>
        <taxon>Ecdysozoa</taxon>
        <taxon>Arthropoda</taxon>
        <taxon>Hexapoda</taxon>
        <taxon>Insecta</taxon>
        <taxon>Pterygota</taxon>
        <taxon>Neoptera</taxon>
        <taxon>Endopterygota</taxon>
        <taxon>Coleoptera</taxon>
        <taxon>Polyphaga</taxon>
        <taxon>Cucujiformia</taxon>
        <taxon>Tenebrionidae</taxon>
        <taxon>Tenebrionidae incertae sedis</taxon>
        <taxon>Tribolium</taxon>
    </lineage>
</organism>
<keyword evidence="1" id="KW-0732">Signal</keyword>
<reference evidence="2 3" key="1">
    <citation type="journal article" date="2008" name="Nature">
        <title>The genome of the model beetle and pest Tribolium castaneum.</title>
        <authorList>
            <consortium name="Tribolium Genome Sequencing Consortium"/>
            <person name="Richards S."/>
            <person name="Gibbs R.A."/>
            <person name="Weinstock G.M."/>
            <person name="Brown S.J."/>
            <person name="Denell R."/>
            <person name="Beeman R.W."/>
            <person name="Gibbs R."/>
            <person name="Beeman R.W."/>
            <person name="Brown S.J."/>
            <person name="Bucher G."/>
            <person name="Friedrich M."/>
            <person name="Grimmelikhuijzen C.J."/>
            <person name="Klingler M."/>
            <person name="Lorenzen M."/>
            <person name="Richards S."/>
            <person name="Roth S."/>
            <person name="Schroder R."/>
            <person name="Tautz D."/>
            <person name="Zdobnov E.M."/>
            <person name="Muzny D."/>
            <person name="Gibbs R.A."/>
            <person name="Weinstock G.M."/>
            <person name="Attaway T."/>
            <person name="Bell S."/>
            <person name="Buhay C.J."/>
            <person name="Chandrabose M.N."/>
            <person name="Chavez D."/>
            <person name="Clerk-Blankenburg K.P."/>
            <person name="Cree A."/>
            <person name="Dao M."/>
            <person name="Davis C."/>
            <person name="Chacko J."/>
            <person name="Dinh H."/>
            <person name="Dugan-Rocha S."/>
            <person name="Fowler G."/>
            <person name="Garner T.T."/>
            <person name="Garnes J."/>
            <person name="Gnirke A."/>
            <person name="Hawes A."/>
            <person name="Hernandez J."/>
            <person name="Hines S."/>
            <person name="Holder M."/>
            <person name="Hume J."/>
            <person name="Jhangiani S.N."/>
            <person name="Joshi V."/>
            <person name="Khan Z.M."/>
            <person name="Jackson L."/>
            <person name="Kovar C."/>
            <person name="Kowis A."/>
            <person name="Lee S."/>
            <person name="Lewis L.R."/>
            <person name="Margolis J."/>
            <person name="Morgan M."/>
            <person name="Nazareth L.V."/>
            <person name="Nguyen N."/>
            <person name="Okwuonu G."/>
            <person name="Parker D."/>
            <person name="Richards S."/>
            <person name="Ruiz S.J."/>
            <person name="Santibanez J."/>
            <person name="Savard J."/>
            <person name="Scherer S.E."/>
            <person name="Schneider B."/>
            <person name="Sodergren E."/>
            <person name="Tautz D."/>
            <person name="Vattahil S."/>
            <person name="Villasana D."/>
            <person name="White C.S."/>
            <person name="Wright R."/>
            <person name="Park Y."/>
            <person name="Beeman R.W."/>
            <person name="Lord J."/>
            <person name="Oppert B."/>
            <person name="Lorenzen M."/>
            <person name="Brown S."/>
            <person name="Wang L."/>
            <person name="Savard J."/>
            <person name="Tautz D."/>
            <person name="Richards S."/>
            <person name="Weinstock G."/>
            <person name="Gibbs R.A."/>
            <person name="Liu Y."/>
            <person name="Worley K."/>
            <person name="Weinstock G."/>
            <person name="Elsik C.G."/>
            <person name="Reese J.T."/>
            <person name="Elhaik E."/>
            <person name="Landan G."/>
            <person name="Graur D."/>
            <person name="Arensburger P."/>
            <person name="Atkinson P."/>
            <person name="Beeman R.W."/>
            <person name="Beidler J."/>
            <person name="Brown S.J."/>
            <person name="Demuth J.P."/>
            <person name="Drury D.W."/>
            <person name="Du Y.Z."/>
            <person name="Fujiwara H."/>
            <person name="Lorenzen M."/>
            <person name="Maselli V."/>
            <person name="Osanai M."/>
            <person name="Park Y."/>
            <person name="Robertson H.M."/>
            <person name="Tu Z."/>
            <person name="Wang J.J."/>
            <person name="Wang S."/>
            <person name="Richards S."/>
            <person name="Song H."/>
            <person name="Zhang L."/>
            <person name="Sodergren E."/>
            <person name="Werner D."/>
            <person name="Stanke M."/>
            <person name="Morgenstern B."/>
            <person name="Solovyev V."/>
            <person name="Kosarev P."/>
            <person name="Brown G."/>
            <person name="Chen H.C."/>
            <person name="Ermolaeva O."/>
            <person name="Hlavina W."/>
            <person name="Kapustin Y."/>
            <person name="Kiryutin B."/>
            <person name="Kitts P."/>
            <person name="Maglott D."/>
            <person name="Pruitt K."/>
            <person name="Sapojnikov V."/>
            <person name="Souvorov A."/>
            <person name="Mackey A.J."/>
            <person name="Waterhouse R.M."/>
            <person name="Wyder S."/>
            <person name="Zdobnov E.M."/>
            <person name="Zdobnov E.M."/>
            <person name="Wyder S."/>
            <person name="Kriventseva E.V."/>
            <person name="Kadowaki T."/>
            <person name="Bork P."/>
            <person name="Aranda M."/>
            <person name="Bao R."/>
            <person name="Beermann A."/>
            <person name="Berns N."/>
            <person name="Bolognesi R."/>
            <person name="Bonneton F."/>
            <person name="Bopp D."/>
            <person name="Brown S.J."/>
            <person name="Bucher G."/>
            <person name="Butts T."/>
            <person name="Chaumot A."/>
            <person name="Denell R.E."/>
            <person name="Ferrier D.E."/>
            <person name="Friedrich M."/>
            <person name="Gordon C.M."/>
            <person name="Jindra M."/>
            <person name="Klingler M."/>
            <person name="Lan Q."/>
            <person name="Lattorff H.M."/>
            <person name="Laudet V."/>
            <person name="von Levetsow C."/>
            <person name="Liu Z."/>
            <person name="Lutz R."/>
            <person name="Lynch J.A."/>
            <person name="da Fonseca R.N."/>
            <person name="Posnien N."/>
            <person name="Reuter R."/>
            <person name="Roth S."/>
            <person name="Savard J."/>
            <person name="Schinko J.B."/>
            <person name="Schmitt C."/>
            <person name="Schoppmeier M."/>
            <person name="Schroder R."/>
            <person name="Shippy T.D."/>
            <person name="Simonnet F."/>
            <person name="Marques-Souza H."/>
            <person name="Tautz D."/>
            <person name="Tomoyasu Y."/>
            <person name="Trauner J."/>
            <person name="Van der Zee M."/>
            <person name="Vervoort M."/>
            <person name="Wittkopp N."/>
            <person name="Wimmer E.A."/>
            <person name="Yang X."/>
            <person name="Jones A.K."/>
            <person name="Sattelle D.B."/>
            <person name="Ebert P.R."/>
            <person name="Nelson D."/>
            <person name="Scott J.G."/>
            <person name="Beeman R.W."/>
            <person name="Muthukrishnan S."/>
            <person name="Kramer K.J."/>
            <person name="Arakane Y."/>
            <person name="Beeman R.W."/>
            <person name="Zhu Q."/>
            <person name="Hogenkamp D."/>
            <person name="Dixit R."/>
            <person name="Oppert B."/>
            <person name="Jiang H."/>
            <person name="Zou Z."/>
            <person name="Marshall J."/>
            <person name="Elpidina E."/>
            <person name="Vinokurov K."/>
            <person name="Oppert C."/>
            <person name="Zou Z."/>
            <person name="Evans J."/>
            <person name="Lu Z."/>
            <person name="Zhao P."/>
            <person name="Sumathipala N."/>
            <person name="Altincicek B."/>
            <person name="Vilcinskas A."/>
            <person name="Williams M."/>
            <person name="Hultmark D."/>
            <person name="Hetru C."/>
            <person name="Jiang H."/>
            <person name="Grimmelikhuijzen C.J."/>
            <person name="Hauser F."/>
            <person name="Cazzamali G."/>
            <person name="Williamson M."/>
            <person name="Park Y."/>
            <person name="Li B."/>
            <person name="Tanaka Y."/>
            <person name="Predel R."/>
            <person name="Neupert S."/>
            <person name="Schachtner J."/>
            <person name="Verleyen P."/>
            <person name="Raible F."/>
            <person name="Bork P."/>
            <person name="Friedrich M."/>
            <person name="Walden K.K."/>
            <person name="Robertson H.M."/>
            <person name="Angeli S."/>
            <person name="Foret S."/>
            <person name="Bucher G."/>
            <person name="Schuetz S."/>
            <person name="Maleszka R."/>
            <person name="Wimmer E.A."/>
            <person name="Beeman R.W."/>
            <person name="Lorenzen M."/>
            <person name="Tomoyasu Y."/>
            <person name="Miller S.C."/>
            <person name="Grossmann D."/>
            <person name="Bucher G."/>
        </authorList>
    </citation>
    <scope>NUCLEOTIDE SEQUENCE [LARGE SCALE GENOMIC DNA]</scope>
    <source>
        <strain evidence="2 3">Georgia GA2</strain>
    </source>
</reference>
<evidence type="ECO:0000313" key="2">
    <source>
        <dbReference type="EMBL" id="EFA00230.1"/>
    </source>
</evidence>
<dbReference type="EMBL" id="KQ971319">
    <property type="protein sequence ID" value="EFA00230.1"/>
    <property type="molecule type" value="Genomic_DNA"/>
</dbReference>
<protein>
    <submittedName>
        <fullName evidence="2">Uncharacterized protein</fullName>
    </submittedName>
</protein>
<keyword evidence="3" id="KW-1185">Reference proteome</keyword>
<name>D6WG07_TRICA</name>
<feature type="chain" id="PRO_5003089294" evidence="1">
    <location>
        <begin position="17"/>
        <end position="147"/>
    </location>
</feature>
<evidence type="ECO:0000256" key="1">
    <source>
        <dbReference type="SAM" id="SignalP"/>
    </source>
</evidence>